<dbReference type="Proteomes" id="UP000018720">
    <property type="component" value="Unassembled WGS sequence"/>
</dbReference>
<protein>
    <submittedName>
        <fullName evidence="1">Uncharacterized protein</fullName>
    </submittedName>
</protein>
<keyword evidence="2" id="KW-1185">Reference proteome</keyword>
<sequence length="70" mass="7713">MFHSSLILQCLSKRGFLRSLIIGNVFDSFAFKAIQSFHITGTSSSGKMAFTGHSLKQSLQLMHMSGSMTK</sequence>
<reference evidence="1 2" key="1">
    <citation type="submission" date="2012-08" db="EMBL/GenBank/DDBJ databases">
        <authorList>
            <person name="Harkins D.M."/>
            <person name="Durkin A.S."/>
            <person name="Selengut J.D."/>
            <person name="Sanka R."/>
            <person name="DePew J."/>
            <person name="Purushe J."/>
            <person name="Matthias M.A."/>
            <person name="Vinetz J.M."/>
            <person name="Sutton G.G."/>
            <person name="Nelson W.C."/>
            <person name="Fouts D.E."/>
        </authorList>
    </citation>
    <scope>NUCLEOTIDE SEQUENCE [LARGE SCALE GENOMIC DNA]</scope>
    <source>
        <strain evidence="1 2">MMD4847</strain>
    </source>
</reference>
<organism evidence="1 2">
    <name type="scientific">Leptospira licerasiae str. MMD4847</name>
    <dbReference type="NCBI Taxonomy" id="1049971"/>
    <lineage>
        <taxon>Bacteria</taxon>
        <taxon>Pseudomonadati</taxon>
        <taxon>Spirochaetota</taxon>
        <taxon>Spirochaetia</taxon>
        <taxon>Leptospirales</taxon>
        <taxon>Leptospiraceae</taxon>
        <taxon>Leptospira</taxon>
    </lineage>
</organism>
<evidence type="ECO:0000313" key="1">
    <source>
        <dbReference type="EMBL" id="EJZ43812.1"/>
    </source>
</evidence>
<evidence type="ECO:0000313" key="2">
    <source>
        <dbReference type="Proteomes" id="UP000018720"/>
    </source>
</evidence>
<accession>A0ABN0HE27</accession>
<name>A0ABN0HE27_9LEPT</name>
<gene>
    <name evidence="1" type="ORF">LEP1GSC178_2199</name>
</gene>
<comment type="caution">
    <text evidence="1">The sequence shown here is derived from an EMBL/GenBank/DDBJ whole genome shotgun (WGS) entry which is preliminary data.</text>
</comment>
<proteinExistence type="predicted"/>
<dbReference type="EMBL" id="AHOM02000001">
    <property type="protein sequence ID" value="EJZ43812.1"/>
    <property type="molecule type" value="Genomic_DNA"/>
</dbReference>